<accession>A0A4R4UVB0</accession>
<dbReference type="PANTHER" id="PTHR30005">
    <property type="entry name" value="EXOPOLYPHOSPHATASE"/>
    <property type="match status" value="1"/>
</dbReference>
<evidence type="ECO:0000313" key="4">
    <source>
        <dbReference type="Proteomes" id="UP000294744"/>
    </source>
</evidence>
<sequence>MRLAMLDIGSAAARLDIVDLASPRMPRATWSVKSRTRLGEHTLPDGRVTEEGIAEAERAVRRCVSAASDKPTEALIAYGTSAVRDASNGALLRKRLGEAAGVRIGVLTPRDEAAVAYHAARRWHGRSGRAMTTVDIGGGTVDVATGTGTDPDLVVSLQHGAARLTRQFLPDDPPTPAQLADLRRELHATIPKALRRVEGGHPLALSKVLRQLAVLTESSPEEVARRPHRLRLKHLSRWIPRLAELDHEQRAQLPGVSHSRGRRILAGAIVAEVIMESLEIPELEICPWGLRQGLVYRFLAARTRTRADALGLVGTLFD</sequence>
<dbReference type="Proteomes" id="UP000294744">
    <property type="component" value="Unassembled WGS sequence"/>
</dbReference>
<name>A0A4R4UVB0_9PSEU</name>
<protein>
    <submittedName>
        <fullName evidence="3">Exopolyphosphatase</fullName>
    </submittedName>
</protein>
<evidence type="ECO:0000256" key="1">
    <source>
        <dbReference type="ARBA" id="ARBA00007125"/>
    </source>
</evidence>
<dbReference type="Gene3D" id="3.30.420.150">
    <property type="entry name" value="Exopolyphosphatase. Domain 2"/>
    <property type="match status" value="1"/>
</dbReference>
<dbReference type="InterPro" id="IPR043129">
    <property type="entry name" value="ATPase_NBD"/>
</dbReference>
<feature type="domain" description="Ppx/GppA phosphatase N-terminal" evidence="2">
    <location>
        <begin position="32"/>
        <end position="299"/>
    </location>
</feature>
<dbReference type="Gene3D" id="3.30.420.40">
    <property type="match status" value="1"/>
</dbReference>
<dbReference type="SUPFAM" id="SSF53067">
    <property type="entry name" value="Actin-like ATPase domain"/>
    <property type="match status" value="2"/>
</dbReference>
<reference evidence="3 4" key="1">
    <citation type="submission" date="2019-03" db="EMBL/GenBank/DDBJ databases">
        <title>Draft genome sequences of novel Actinobacteria.</title>
        <authorList>
            <person name="Sahin N."/>
            <person name="Ay H."/>
            <person name="Saygin H."/>
        </authorList>
    </citation>
    <scope>NUCLEOTIDE SEQUENCE [LARGE SCALE GENOMIC DNA]</scope>
    <source>
        <strain evidence="3 4">16K404</strain>
    </source>
</reference>
<comment type="similarity">
    <text evidence="1">Belongs to the GppA/Ppx family.</text>
</comment>
<proteinExistence type="inferred from homology"/>
<evidence type="ECO:0000259" key="2">
    <source>
        <dbReference type="Pfam" id="PF02541"/>
    </source>
</evidence>
<dbReference type="OrthoDB" id="3698573at2"/>
<dbReference type="RefSeq" id="WP_132623075.1">
    <property type="nucleotide sequence ID" value="NZ_SMKV01000013.1"/>
</dbReference>
<dbReference type="Pfam" id="PF02541">
    <property type="entry name" value="Ppx-GppA"/>
    <property type="match status" value="1"/>
</dbReference>
<organism evidence="3 4">
    <name type="scientific">Saccharopolyspora aridisoli</name>
    <dbReference type="NCBI Taxonomy" id="2530385"/>
    <lineage>
        <taxon>Bacteria</taxon>
        <taxon>Bacillati</taxon>
        <taxon>Actinomycetota</taxon>
        <taxon>Actinomycetes</taxon>
        <taxon>Pseudonocardiales</taxon>
        <taxon>Pseudonocardiaceae</taxon>
        <taxon>Saccharopolyspora</taxon>
    </lineage>
</organism>
<evidence type="ECO:0000313" key="3">
    <source>
        <dbReference type="EMBL" id="TDC92653.1"/>
    </source>
</evidence>
<gene>
    <name evidence="3" type="ORF">E1161_13165</name>
</gene>
<dbReference type="EMBL" id="SMKV01000013">
    <property type="protein sequence ID" value="TDC92653.1"/>
    <property type="molecule type" value="Genomic_DNA"/>
</dbReference>
<dbReference type="AlphaFoldDB" id="A0A4R4UVB0"/>
<dbReference type="InterPro" id="IPR050273">
    <property type="entry name" value="GppA/Ppx_hydrolase"/>
</dbReference>
<keyword evidence="4" id="KW-1185">Reference proteome</keyword>
<comment type="caution">
    <text evidence="3">The sequence shown here is derived from an EMBL/GenBank/DDBJ whole genome shotgun (WGS) entry which is preliminary data.</text>
</comment>
<dbReference type="InterPro" id="IPR003695">
    <property type="entry name" value="Ppx_GppA_N"/>
</dbReference>
<dbReference type="GO" id="GO:0016462">
    <property type="term" value="F:pyrophosphatase activity"/>
    <property type="evidence" value="ECO:0007669"/>
    <property type="project" value="TreeGrafter"/>
</dbReference>
<dbReference type="PANTHER" id="PTHR30005:SF0">
    <property type="entry name" value="RETROGRADE REGULATION PROTEIN 2"/>
    <property type="match status" value="1"/>
</dbReference>